<feature type="chain" id="PRO_5036211995" evidence="1">
    <location>
        <begin position="17"/>
        <end position="139"/>
    </location>
</feature>
<name>A0A7R9QX83_9ACAR</name>
<dbReference type="OrthoDB" id="6275838at2759"/>
<keyword evidence="3" id="KW-1185">Reference proteome</keyword>
<evidence type="ECO:0000313" key="2">
    <source>
        <dbReference type="EMBL" id="CAD7660601.1"/>
    </source>
</evidence>
<gene>
    <name evidence="2" type="ORF">ONB1V03_LOCUS17167</name>
</gene>
<reference evidence="2" key="1">
    <citation type="submission" date="2020-11" db="EMBL/GenBank/DDBJ databases">
        <authorList>
            <person name="Tran Van P."/>
        </authorList>
    </citation>
    <scope>NUCLEOTIDE SEQUENCE</scope>
</reference>
<accession>A0A7R9QX83</accession>
<feature type="signal peptide" evidence="1">
    <location>
        <begin position="1"/>
        <end position="16"/>
    </location>
</feature>
<evidence type="ECO:0000313" key="3">
    <source>
        <dbReference type="Proteomes" id="UP000728032"/>
    </source>
</evidence>
<dbReference type="EMBL" id="CAJPVJ010020749">
    <property type="protein sequence ID" value="CAG2177739.1"/>
    <property type="molecule type" value="Genomic_DNA"/>
</dbReference>
<evidence type="ECO:0000256" key="1">
    <source>
        <dbReference type="SAM" id="SignalP"/>
    </source>
</evidence>
<dbReference type="EMBL" id="OC935574">
    <property type="protein sequence ID" value="CAD7660601.1"/>
    <property type="molecule type" value="Genomic_DNA"/>
</dbReference>
<dbReference type="Proteomes" id="UP000728032">
    <property type="component" value="Unassembled WGS sequence"/>
</dbReference>
<dbReference type="AlphaFoldDB" id="A0A7R9QX83"/>
<protein>
    <submittedName>
        <fullName evidence="2">Uncharacterized protein</fullName>
    </submittedName>
</protein>
<keyword evidence="1" id="KW-0732">Signal</keyword>
<organism evidence="2">
    <name type="scientific">Oppiella nova</name>
    <dbReference type="NCBI Taxonomy" id="334625"/>
    <lineage>
        <taxon>Eukaryota</taxon>
        <taxon>Metazoa</taxon>
        <taxon>Ecdysozoa</taxon>
        <taxon>Arthropoda</taxon>
        <taxon>Chelicerata</taxon>
        <taxon>Arachnida</taxon>
        <taxon>Acari</taxon>
        <taxon>Acariformes</taxon>
        <taxon>Sarcoptiformes</taxon>
        <taxon>Oribatida</taxon>
        <taxon>Brachypylina</taxon>
        <taxon>Oppioidea</taxon>
        <taxon>Oppiidae</taxon>
        <taxon>Oppiella</taxon>
    </lineage>
</organism>
<proteinExistence type="predicted"/>
<feature type="non-terminal residue" evidence="2">
    <location>
        <position position="1"/>
    </location>
</feature>
<sequence length="139" mass="15303">MNLRLILFILFNTSVQKPMVWTLSEPNSSVSYATDDVIYSGAGCYDDDEDNCREVEGSGDELITPVYITRPPTATTPYTMPSTHGSTLKCDTNDGNCSDSSGSGDQVFPVYTTQSSVTQQPIWDRPIYHISGTPRQPTH</sequence>